<sequence length="132" mass="15606">MKKLVVLVEHGEYYHYDEKTGEECVMDKTYTTYTLCREPKFIVRMNGDIYEAYGKPSYAKVRAYKENYAWFDRLEKDDKCKWYGVQSHTCQHFSIAFSCLAEDLETGEVIRVMVYDTGMNVYVWKIADNLGE</sequence>
<reference evidence="1" key="1">
    <citation type="journal article" date="2021" name="Proc. Natl. Acad. Sci. U.S.A.">
        <title>A Catalog of Tens of Thousands of Viruses from Human Metagenomes Reveals Hidden Associations with Chronic Diseases.</title>
        <authorList>
            <person name="Tisza M.J."/>
            <person name="Buck C.B."/>
        </authorList>
    </citation>
    <scope>NUCLEOTIDE SEQUENCE</scope>
    <source>
        <strain evidence="1">Ctza028</strain>
    </source>
</reference>
<protein>
    <submittedName>
        <fullName evidence="1">Uncharacterized protein</fullName>
    </submittedName>
</protein>
<accession>A0A8S5Q367</accession>
<organism evidence="1">
    <name type="scientific">Podoviridae sp. ctza028</name>
    <dbReference type="NCBI Taxonomy" id="2825289"/>
    <lineage>
        <taxon>Viruses</taxon>
        <taxon>Duplodnaviria</taxon>
        <taxon>Heunggongvirae</taxon>
        <taxon>Uroviricota</taxon>
        <taxon>Caudoviricetes</taxon>
    </lineage>
</organism>
<dbReference type="EMBL" id="BK015569">
    <property type="protein sequence ID" value="DAE13775.1"/>
    <property type="molecule type" value="Genomic_DNA"/>
</dbReference>
<proteinExistence type="predicted"/>
<name>A0A8S5Q367_9CAUD</name>
<evidence type="ECO:0000313" key="1">
    <source>
        <dbReference type="EMBL" id="DAE13775.1"/>
    </source>
</evidence>